<dbReference type="Proteomes" id="UP000828390">
    <property type="component" value="Unassembled WGS sequence"/>
</dbReference>
<feature type="coiled-coil region" evidence="2">
    <location>
        <begin position="124"/>
        <end position="169"/>
    </location>
</feature>
<dbReference type="CDD" id="cd19756">
    <property type="entry name" value="Bbox2"/>
    <property type="match status" value="1"/>
</dbReference>
<feature type="domain" description="B box-type" evidence="3">
    <location>
        <begin position="76"/>
        <end position="111"/>
    </location>
</feature>
<dbReference type="InterPro" id="IPR047153">
    <property type="entry name" value="TRIM45/56/19-like"/>
</dbReference>
<dbReference type="PROSITE" id="PS50119">
    <property type="entry name" value="ZF_BBOX"/>
    <property type="match status" value="2"/>
</dbReference>
<keyword evidence="5" id="KW-1185">Reference proteome</keyword>
<evidence type="ECO:0000313" key="5">
    <source>
        <dbReference type="Proteomes" id="UP000828390"/>
    </source>
</evidence>
<dbReference type="Gene3D" id="3.30.160.60">
    <property type="entry name" value="Classic Zinc Finger"/>
    <property type="match status" value="1"/>
</dbReference>
<accession>A0A9D4FBE5</accession>
<dbReference type="InterPro" id="IPR011042">
    <property type="entry name" value="6-blade_b-propeller_TolB-like"/>
</dbReference>
<evidence type="ECO:0000313" key="4">
    <source>
        <dbReference type="EMBL" id="KAH3792737.1"/>
    </source>
</evidence>
<dbReference type="PANTHER" id="PTHR25462:SF296">
    <property type="entry name" value="MEIOTIC P26, ISOFORM F"/>
    <property type="match status" value="1"/>
</dbReference>
<dbReference type="InterPro" id="IPR000315">
    <property type="entry name" value="Znf_B-box"/>
</dbReference>
<name>A0A9D4FBE5_DREPO</name>
<evidence type="ECO:0000256" key="1">
    <source>
        <dbReference type="PROSITE-ProRule" id="PRU00024"/>
    </source>
</evidence>
<evidence type="ECO:0000259" key="3">
    <source>
        <dbReference type="PROSITE" id="PS50119"/>
    </source>
</evidence>
<proteinExistence type="predicted"/>
<keyword evidence="1" id="KW-0863">Zinc-finger</keyword>
<dbReference type="SUPFAM" id="SSF58113">
    <property type="entry name" value="Apolipoprotein A-I"/>
    <property type="match status" value="1"/>
</dbReference>
<dbReference type="SUPFAM" id="SSF57845">
    <property type="entry name" value="B-box zinc-binding domain"/>
    <property type="match status" value="1"/>
</dbReference>
<reference evidence="4" key="1">
    <citation type="journal article" date="2019" name="bioRxiv">
        <title>The Genome of the Zebra Mussel, Dreissena polymorpha: A Resource for Invasive Species Research.</title>
        <authorList>
            <person name="McCartney M.A."/>
            <person name="Auch B."/>
            <person name="Kono T."/>
            <person name="Mallez S."/>
            <person name="Zhang Y."/>
            <person name="Obille A."/>
            <person name="Becker A."/>
            <person name="Abrahante J.E."/>
            <person name="Garbe J."/>
            <person name="Badalamenti J.P."/>
            <person name="Herman A."/>
            <person name="Mangelson H."/>
            <person name="Liachko I."/>
            <person name="Sullivan S."/>
            <person name="Sone E.D."/>
            <person name="Koren S."/>
            <person name="Silverstein K.A.T."/>
            <person name="Beckman K.B."/>
            <person name="Gohl D.M."/>
        </authorList>
    </citation>
    <scope>NUCLEOTIDE SEQUENCE</scope>
    <source>
        <strain evidence="4">Duluth1</strain>
        <tissue evidence="4">Whole animal</tissue>
    </source>
</reference>
<dbReference type="SUPFAM" id="SSF63829">
    <property type="entry name" value="Calcium-dependent phosphotriesterase"/>
    <property type="match status" value="1"/>
</dbReference>
<dbReference type="OrthoDB" id="6108862at2759"/>
<keyword evidence="1" id="KW-0479">Metal-binding</keyword>
<feature type="domain" description="B box-type" evidence="3">
    <location>
        <begin position="23"/>
        <end position="64"/>
    </location>
</feature>
<comment type="caution">
    <text evidence="4">The sequence shown here is derived from an EMBL/GenBank/DDBJ whole genome shotgun (WGS) entry which is preliminary data.</text>
</comment>
<sequence>MAASFETSHNKESDKIYNLCCSVCEEDSTHKEGLFYCKKCSKIVCNECVLMHNKIHEDHSVSAKGKCDNFPVTVDDTLELCEEHSTEKLTMFCEDHEKLLCQLCLFHNNHRQCSHVVLLAEKCKTSTELKVDDIATNIEQLQKRLVETMNKIEQNINSLQTSYESILKEILDFRRKINDSLDRLQQQTVNELEKLQGSFKNSLDNERKQCAKFISKLKVHHTNSIRSPEQSFILNRKYQDQNASVELFIQTATNAGIEYHFNNDFGQFIAACTDLGKITTRVGGVVSPQHIDPNKAINVQEKSQFNLRTSTDPKKCSITGICEISNGNLFISDGSNMCVKLLDQAHNVLDQVKLTAHTWSMCKISPNEVAVTVSNPNSVNEIDVLRVDTGKIIQSKTLKLNHLCYGIAHHKGDMFVTSGTSLFKYATDGRLVKKLYDDKTAKYSVVGVAVSPNGNRIYLTDRHNGRLVTLNIDGAVTSTIHDPAFKRSWITCNIHVAATGHVFVFDGQTVTQVDTDGKKCLATFVIDGVISVVYFNVDGNKLLVGKFNNDNMSEFKAKRS</sequence>
<evidence type="ECO:0000256" key="2">
    <source>
        <dbReference type="SAM" id="Coils"/>
    </source>
</evidence>
<dbReference type="PANTHER" id="PTHR25462">
    <property type="entry name" value="BONUS, ISOFORM C-RELATED"/>
    <property type="match status" value="1"/>
</dbReference>
<keyword evidence="1" id="KW-0862">Zinc</keyword>
<organism evidence="4 5">
    <name type="scientific">Dreissena polymorpha</name>
    <name type="common">Zebra mussel</name>
    <name type="synonym">Mytilus polymorpha</name>
    <dbReference type="NCBI Taxonomy" id="45954"/>
    <lineage>
        <taxon>Eukaryota</taxon>
        <taxon>Metazoa</taxon>
        <taxon>Spiralia</taxon>
        <taxon>Lophotrochozoa</taxon>
        <taxon>Mollusca</taxon>
        <taxon>Bivalvia</taxon>
        <taxon>Autobranchia</taxon>
        <taxon>Heteroconchia</taxon>
        <taxon>Euheterodonta</taxon>
        <taxon>Imparidentia</taxon>
        <taxon>Neoheterodontei</taxon>
        <taxon>Myida</taxon>
        <taxon>Dreissenoidea</taxon>
        <taxon>Dreissenidae</taxon>
        <taxon>Dreissena</taxon>
    </lineage>
</organism>
<dbReference type="Pfam" id="PF00643">
    <property type="entry name" value="zf-B_box"/>
    <property type="match status" value="1"/>
</dbReference>
<reference evidence="4" key="2">
    <citation type="submission" date="2020-11" db="EMBL/GenBank/DDBJ databases">
        <authorList>
            <person name="McCartney M.A."/>
            <person name="Auch B."/>
            <person name="Kono T."/>
            <person name="Mallez S."/>
            <person name="Becker A."/>
            <person name="Gohl D.M."/>
            <person name="Silverstein K.A.T."/>
            <person name="Koren S."/>
            <person name="Bechman K.B."/>
            <person name="Herman A."/>
            <person name="Abrahante J.E."/>
            <person name="Garbe J."/>
        </authorList>
    </citation>
    <scope>NUCLEOTIDE SEQUENCE</scope>
    <source>
        <strain evidence="4">Duluth1</strain>
        <tissue evidence="4">Whole animal</tissue>
    </source>
</reference>
<dbReference type="Gene3D" id="2.120.10.30">
    <property type="entry name" value="TolB, C-terminal domain"/>
    <property type="match status" value="1"/>
</dbReference>
<protein>
    <recommendedName>
        <fullName evidence="3">B box-type domain-containing protein</fullName>
    </recommendedName>
</protein>
<dbReference type="GO" id="GO:0008270">
    <property type="term" value="F:zinc ion binding"/>
    <property type="evidence" value="ECO:0007669"/>
    <property type="project" value="UniProtKB-KW"/>
</dbReference>
<dbReference type="EMBL" id="JAIWYP010000007">
    <property type="protein sequence ID" value="KAH3792737.1"/>
    <property type="molecule type" value="Genomic_DNA"/>
</dbReference>
<dbReference type="AlphaFoldDB" id="A0A9D4FBE5"/>
<keyword evidence="2" id="KW-0175">Coiled coil</keyword>
<gene>
    <name evidence="4" type="ORF">DPMN_146236</name>
</gene>